<gene>
    <name evidence="9" type="ORF">HPG69_014777</name>
</gene>
<keyword evidence="10" id="KW-1185">Reference proteome</keyword>
<dbReference type="Proteomes" id="UP000551758">
    <property type="component" value="Unassembled WGS sequence"/>
</dbReference>
<dbReference type="AlphaFoldDB" id="A0A7J7EIG1"/>
<evidence type="ECO:0000256" key="5">
    <source>
        <dbReference type="ARBA" id="ARBA00023242"/>
    </source>
</evidence>
<evidence type="ECO:0000256" key="2">
    <source>
        <dbReference type="ARBA" id="ARBA00007696"/>
    </source>
</evidence>
<dbReference type="PANTHER" id="PTHR23087:SF2">
    <property type="entry name" value="HIGH MOBILITY GROUP NUCLEOSOME-BINDING DOMAIN-CONTAINING PROTEIN 3"/>
    <property type="match status" value="1"/>
</dbReference>
<feature type="compositionally biased region" description="Basic and acidic residues" evidence="8">
    <location>
        <begin position="262"/>
        <end position="292"/>
    </location>
</feature>
<feature type="compositionally biased region" description="Basic and acidic residues" evidence="8">
    <location>
        <begin position="320"/>
        <end position="332"/>
    </location>
</feature>
<keyword evidence="5" id="KW-0539">Nucleus</keyword>
<protein>
    <recommendedName>
        <fullName evidence="3">High mobility group nucleosome-binding domain-containing protein 3</fullName>
    </recommendedName>
</protein>
<evidence type="ECO:0000256" key="6">
    <source>
        <dbReference type="ARBA" id="ARBA00025168"/>
    </source>
</evidence>
<evidence type="ECO:0000256" key="1">
    <source>
        <dbReference type="ARBA" id="ARBA00004123"/>
    </source>
</evidence>
<evidence type="ECO:0000313" key="9">
    <source>
        <dbReference type="EMBL" id="KAF5915457.1"/>
    </source>
</evidence>
<comment type="function">
    <text evidence="6">Binds to nucleosomes, regulating chromatin structure and consequently, chromatin-dependent processes such as transcription, DNA replication and DNA repair. Affects both insulin and glucagon levels and modulates the expression of pancreatic genes involved in insulin secretion. Regulates the expression of the glucose transporter SLC2A2 by binding specifically to its promoter region and recruiting PDX1 and additional transcription factors. Regulates the expression of SLC6A9, a glycine transporter which regulates the glycine concentration in synaptic junctions in the central nervous system, by binding to its transcription start site. May play a role in ocular development and astrocyte function.</text>
</comment>
<name>A0A7J7EIG1_DICBM</name>
<dbReference type="GO" id="GO:0031492">
    <property type="term" value="F:nucleosomal DNA binding"/>
    <property type="evidence" value="ECO:0007669"/>
    <property type="project" value="InterPro"/>
</dbReference>
<reference evidence="9 10" key="1">
    <citation type="journal article" date="2020" name="Mol. Biol. Evol.">
        <title>Interspecific Gene Flow and the Evolution of Specialization in Black and White Rhinoceros.</title>
        <authorList>
            <person name="Moodley Y."/>
            <person name="Westbury M.V."/>
            <person name="Russo I.M."/>
            <person name="Gopalakrishnan S."/>
            <person name="Rakotoarivelo A."/>
            <person name="Olsen R.A."/>
            <person name="Prost S."/>
            <person name="Tunstall T."/>
            <person name="Ryder O.A."/>
            <person name="Dalen L."/>
            <person name="Bruford M.W."/>
        </authorList>
    </citation>
    <scope>NUCLEOTIDE SEQUENCE [LARGE SCALE GENOMIC DNA]</scope>
    <source>
        <strain evidence="9">SBR-YM</strain>
        <tissue evidence="9">Skin</tissue>
    </source>
</reference>
<evidence type="ECO:0000256" key="3">
    <source>
        <dbReference type="ARBA" id="ARBA00022145"/>
    </source>
</evidence>
<dbReference type="InterPro" id="IPR000079">
    <property type="entry name" value="HMGN_fam"/>
</dbReference>
<dbReference type="GO" id="GO:0006325">
    <property type="term" value="P:chromatin organization"/>
    <property type="evidence" value="ECO:0007669"/>
    <property type="project" value="TreeGrafter"/>
</dbReference>
<comment type="subunit">
    <text evidence="7">Interacts with the ligand binding domain of the thyroid receptor (TR) (in vitro). Requires the presence of thyroid hormone for its interaction. Interacts with transcriptional regulator SEHBP. Interacts with nucleosomes.</text>
</comment>
<organism evidence="9 10">
    <name type="scientific">Diceros bicornis minor</name>
    <name type="common">South-central black rhinoceros</name>
    <dbReference type="NCBI Taxonomy" id="77932"/>
    <lineage>
        <taxon>Eukaryota</taxon>
        <taxon>Metazoa</taxon>
        <taxon>Chordata</taxon>
        <taxon>Craniata</taxon>
        <taxon>Vertebrata</taxon>
        <taxon>Euteleostomi</taxon>
        <taxon>Mammalia</taxon>
        <taxon>Eutheria</taxon>
        <taxon>Laurasiatheria</taxon>
        <taxon>Perissodactyla</taxon>
        <taxon>Rhinocerotidae</taxon>
        <taxon>Diceros</taxon>
    </lineage>
</organism>
<keyword evidence="4" id="KW-0238">DNA-binding</keyword>
<dbReference type="SMART" id="SM00527">
    <property type="entry name" value="HMG17"/>
    <property type="match status" value="1"/>
</dbReference>
<feature type="compositionally biased region" description="Basic and acidic residues" evidence="8">
    <location>
        <begin position="301"/>
        <end position="311"/>
    </location>
</feature>
<dbReference type="PANTHER" id="PTHR23087">
    <property type="entry name" value="NONHISTONE CHROMOSOMAL PROTEIN HMG"/>
    <property type="match status" value="1"/>
</dbReference>
<dbReference type="GO" id="GO:0005634">
    <property type="term" value="C:nucleus"/>
    <property type="evidence" value="ECO:0007669"/>
    <property type="project" value="UniProtKB-SubCell"/>
</dbReference>
<accession>A0A7J7EIG1</accession>
<feature type="region of interest" description="Disordered" evidence="8">
    <location>
        <begin position="257"/>
        <end position="338"/>
    </location>
</feature>
<evidence type="ECO:0000256" key="7">
    <source>
        <dbReference type="ARBA" id="ARBA00046456"/>
    </source>
</evidence>
<dbReference type="EMBL" id="JACDTQ010002862">
    <property type="protein sequence ID" value="KAF5915457.1"/>
    <property type="molecule type" value="Genomic_DNA"/>
</dbReference>
<comment type="subcellular location">
    <subcellularLocation>
        <location evidence="1">Nucleus</location>
    </subcellularLocation>
</comment>
<sequence>MFKIRSPRLGWAADPCVPTPLSVGRGRGRGAGRGGSAEVAPCGRDGARCGSGQGRRVRAATRAPALPGSSWPRLPLLAHCYGPFRAGPGRQVLRTGTHVSLGVRPPLVIVPGREGKAFLHPEKTGVRQLCLRGCFTPSHRLPQCLQQCQPVFSCGFLQYWTELVKFYFVGRSPENAEGKDGSKVTKQESGYCEFLLGKERDNSQGSDMYLSLLPSFAEKVKPTRRSARLSAVISNNQSSRIELSTISLYALNEKGQIPYEAEPPRGIREEQKPAPPKPEPKPRKTSAKKEPGTKINKGAKGKKEEKQEAGKEGTAPSENGETKAEEAQKTESVDNEGE</sequence>
<evidence type="ECO:0000256" key="4">
    <source>
        <dbReference type="ARBA" id="ARBA00023125"/>
    </source>
</evidence>
<comment type="similarity">
    <text evidence="2">Belongs to the HMGN family.</text>
</comment>
<comment type="caution">
    <text evidence="9">The sequence shown here is derived from an EMBL/GenBank/DDBJ whole genome shotgun (WGS) entry which is preliminary data.</text>
</comment>
<proteinExistence type="inferred from homology"/>
<evidence type="ECO:0000313" key="10">
    <source>
        <dbReference type="Proteomes" id="UP000551758"/>
    </source>
</evidence>
<evidence type="ECO:0000256" key="8">
    <source>
        <dbReference type="SAM" id="MobiDB-lite"/>
    </source>
</evidence>
<dbReference type="GO" id="GO:0000785">
    <property type="term" value="C:chromatin"/>
    <property type="evidence" value="ECO:0007669"/>
    <property type="project" value="InterPro"/>
</dbReference>
<dbReference type="Pfam" id="PF01101">
    <property type="entry name" value="HMG14_17"/>
    <property type="match status" value="1"/>
</dbReference>